<evidence type="ECO:0000313" key="2">
    <source>
        <dbReference type="EMBL" id="MBP1970020.1"/>
    </source>
</evidence>
<gene>
    <name evidence="2" type="ORF">J2Z83_002128</name>
</gene>
<reference evidence="2 3" key="1">
    <citation type="submission" date="2021-03" db="EMBL/GenBank/DDBJ databases">
        <title>Genomic Encyclopedia of Type Strains, Phase IV (KMG-IV): sequencing the most valuable type-strain genomes for metagenomic binning, comparative biology and taxonomic classification.</title>
        <authorList>
            <person name="Goeker M."/>
        </authorList>
    </citation>
    <scope>NUCLEOTIDE SEQUENCE [LARGE SCALE GENOMIC DNA]</scope>
    <source>
        <strain evidence="2 3">DSM 25609</strain>
    </source>
</reference>
<evidence type="ECO:0000313" key="3">
    <source>
        <dbReference type="Proteomes" id="UP001519345"/>
    </source>
</evidence>
<evidence type="ECO:0000259" key="1">
    <source>
        <dbReference type="Pfam" id="PF18864"/>
    </source>
</evidence>
<protein>
    <recommendedName>
        <fullName evidence="1">AbiTii domain-containing protein</fullName>
    </recommendedName>
</protein>
<accession>A0ABS4IGG4</accession>
<feature type="domain" description="AbiTii" evidence="1">
    <location>
        <begin position="5"/>
        <end position="192"/>
    </location>
</feature>
<dbReference type="RefSeq" id="WP_209463175.1">
    <property type="nucleotide sequence ID" value="NZ_CP110224.1"/>
</dbReference>
<sequence>MARSQILIDLVNSDNNIESVLMRMKVILFDLNNTEINKWIDSEIEGYEKEEDVPRYRILTGQPYGDYNYSSNYVIHTYKDCVIPVSSVEFSVNENIRKIYLTDSLLGITNLLETKSTIENIVPTVYYKSILTQEIEILKMSYKVNINQVYSILANIKSKLTSIILTIEKDYGNLDSLDVFSEETNTENIEQNIINIIYDQSIEIGDNNNIKSSEVGNRGE</sequence>
<proteinExistence type="predicted"/>
<dbReference type="Proteomes" id="UP001519345">
    <property type="component" value="Unassembled WGS sequence"/>
</dbReference>
<dbReference type="InterPro" id="IPR041304">
    <property type="entry name" value="AbiTii"/>
</dbReference>
<name>A0ABS4IGG4_9BACI</name>
<dbReference type="Pfam" id="PF18864">
    <property type="entry name" value="AbiTii"/>
    <property type="match status" value="1"/>
</dbReference>
<comment type="caution">
    <text evidence="2">The sequence shown here is derived from an EMBL/GenBank/DDBJ whole genome shotgun (WGS) entry which is preliminary data.</text>
</comment>
<organism evidence="2 3">
    <name type="scientific">Virgibacillus natechei</name>
    <dbReference type="NCBI Taxonomy" id="1216297"/>
    <lineage>
        <taxon>Bacteria</taxon>
        <taxon>Bacillati</taxon>
        <taxon>Bacillota</taxon>
        <taxon>Bacilli</taxon>
        <taxon>Bacillales</taxon>
        <taxon>Bacillaceae</taxon>
        <taxon>Virgibacillus</taxon>
    </lineage>
</organism>
<keyword evidence="3" id="KW-1185">Reference proteome</keyword>
<dbReference type="EMBL" id="JAGGKX010000009">
    <property type="protein sequence ID" value="MBP1970020.1"/>
    <property type="molecule type" value="Genomic_DNA"/>
</dbReference>